<name>A0A381PL82_9ZZZZ</name>
<dbReference type="Gene3D" id="2.40.40.20">
    <property type="match status" value="1"/>
</dbReference>
<dbReference type="GO" id="GO:0046872">
    <property type="term" value="F:metal ion binding"/>
    <property type="evidence" value="ECO:0007669"/>
    <property type="project" value="UniProtKB-KW"/>
</dbReference>
<comment type="similarity">
    <text evidence="1">Belongs to the prokaryotic molybdopterin-containing oxidoreductase family.</text>
</comment>
<dbReference type="Gene3D" id="3.40.50.740">
    <property type="match status" value="1"/>
</dbReference>
<dbReference type="Gene3D" id="3.40.228.10">
    <property type="entry name" value="Dimethylsulfoxide Reductase, domain 2"/>
    <property type="match status" value="1"/>
</dbReference>
<dbReference type="Pfam" id="PF04879">
    <property type="entry name" value="Molybdop_Fe4S4"/>
    <property type="match status" value="1"/>
</dbReference>
<dbReference type="SMART" id="SM00926">
    <property type="entry name" value="Molybdop_Fe4S4"/>
    <property type="match status" value="1"/>
</dbReference>
<dbReference type="EMBL" id="UINC01001019">
    <property type="protein sequence ID" value="SUZ67720.1"/>
    <property type="molecule type" value="Genomic_DNA"/>
</dbReference>
<evidence type="ECO:0000256" key="5">
    <source>
        <dbReference type="SAM" id="MobiDB-lite"/>
    </source>
</evidence>
<feature type="domain" description="4Fe-4S Mo/W bis-MGD-type" evidence="6">
    <location>
        <begin position="12"/>
        <end position="69"/>
    </location>
</feature>
<dbReference type="InterPro" id="IPR006963">
    <property type="entry name" value="Mopterin_OxRdtase_4Fe-4S_dom"/>
</dbReference>
<keyword evidence="2" id="KW-0479">Metal-binding</keyword>
<organism evidence="7">
    <name type="scientific">marine metagenome</name>
    <dbReference type="NCBI Taxonomy" id="408172"/>
    <lineage>
        <taxon>unclassified sequences</taxon>
        <taxon>metagenomes</taxon>
        <taxon>ecological metagenomes</taxon>
    </lineage>
</organism>
<dbReference type="GO" id="GO:0043546">
    <property type="term" value="F:molybdopterin cofactor binding"/>
    <property type="evidence" value="ECO:0007669"/>
    <property type="project" value="InterPro"/>
</dbReference>
<feature type="non-terminal residue" evidence="7">
    <location>
        <position position="1"/>
    </location>
</feature>
<evidence type="ECO:0000313" key="7">
    <source>
        <dbReference type="EMBL" id="SUZ67720.1"/>
    </source>
</evidence>
<dbReference type="PROSITE" id="PS51669">
    <property type="entry name" value="4FE4S_MOW_BIS_MGD"/>
    <property type="match status" value="1"/>
</dbReference>
<dbReference type="Pfam" id="PF01568">
    <property type="entry name" value="Molydop_binding"/>
    <property type="match status" value="1"/>
</dbReference>
<accession>A0A381PL82</accession>
<dbReference type="InterPro" id="IPR009010">
    <property type="entry name" value="Asp_de-COase-like_dom_sf"/>
</dbReference>
<evidence type="ECO:0000256" key="4">
    <source>
        <dbReference type="ARBA" id="ARBA00023014"/>
    </source>
</evidence>
<keyword evidence="3" id="KW-0408">Iron</keyword>
<dbReference type="PANTHER" id="PTHR43742">
    <property type="entry name" value="TRIMETHYLAMINE-N-OXIDE REDUCTASE"/>
    <property type="match status" value="1"/>
</dbReference>
<dbReference type="Gene3D" id="2.20.25.90">
    <property type="entry name" value="ADC-like domains"/>
    <property type="match status" value="1"/>
</dbReference>
<evidence type="ECO:0000256" key="3">
    <source>
        <dbReference type="ARBA" id="ARBA00023004"/>
    </source>
</evidence>
<feature type="region of interest" description="Disordered" evidence="5">
    <location>
        <begin position="681"/>
        <end position="703"/>
    </location>
</feature>
<sequence length="726" mass="77844">VVGLGATPKQVPESHASFCRFCHAACPILVDIEDGDRVVGIRGDRSDPLFQGFTCVKGRQLADQHHHPDRLRGSLRRTDNGSFEPISSESALNEIASKIDQIVADHGPRAVASYTGTGAYQSSTAVPVAAAWHKGLQSPSFYTSVTIDQPAHRSAALRMGAWEAGWHNFSDSDVHLAIGYNPLASSYGPSGGLQGTNPFVALREARSRGLKTIVVDPRRTEFAASADIWLQVQPGEDPTLLAGLIREVIRLGHTDEAFCCRHVSNVDDLAKAVEAFDPEYVARRARVDARAVTAAAELFGAAKRGSAGTGTGPNMAPHSMLTEHLALSLNAICGRVNQVGDYLESGYFLSPGDTRRAGVIPPSDPAPGATHRVRGLHGMAEEMLTNALADEILLEGPGQVRALIVSGGNPVVAWPDQKKTIAALKALEVLVVIDHRMTATSELADYVIAPRLQLERADVPHIMDRRFPAPYTNYSPAVLEATGDLLAEWEVFAGLAARSGSPIDLPGGAIPFSGRRVEPGIGDDEILDLVYGSARMPMDEIRKNRGVIHQDRVRVVAGDDQTAARLDVGPRDVILELGEVLVERSAADRVLEGEEEGQFPFRLVSRRTKHVLNSLGRELPGLARLGTTNPAFMHPDDLASLGVAAGKRIRIESPYGVVEGVARPSHAIKQGVVSMSHAWGTASQTDEKVRTEGSPTNRLVSNERGVDPITGMAVQSAIPVRVSRPN</sequence>
<dbReference type="InterPro" id="IPR006656">
    <property type="entry name" value="Mopterin_OxRdtase"/>
</dbReference>
<dbReference type="Pfam" id="PF00384">
    <property type="entry name" value="Molybdopterin"/>
    <property type="match status" value="1"/>
</dbReference>
<dbReference type="InterPro" id="IPR050612">
    <property type="entry name" value="Prok_Mopterin_Oxidored"/>
</dbReference>
<dbReference type="PANTHER" id="PTHR43742:SF6">
    <property type="entry name" value="OXIDOREDUCTASE YYAE-RELATED"/>
    <property type="match status" value="1"/>
</dbReference>
<reference evidence="7" key="1">
    <citation type="submission" date="2018-05" db="EMBL/GenBank/DDBJ databases">
        <authorList>
            <person name="Lanie J.A."/>
            <person name="Ng W.-L."/>
            <person name="Kazmierczak K.M."/>
            <person name="Andrzejewski T.M."/>
            <person name="Davidsen T.M."/>
            <person name="Wayne K.J."/>
            <person name="Tettelin H."/>
            <person name="Glass J.I."/>
            <person name="Rusch D."/>
            <person name="Podicherti R."/>
            <person name="Tsui H.-C.T."/>
            <person name="Winkler M.E."/>
        </authorList>
    </citation>
    <scope>NUCLEOTIDE SEQUENCE</scope>
</reference>
<dbReference type="SUPFAM" id="SSF53706">
    <property type="entry name" value="Formate dehydrogenase/DMSO reductase, domains 1-3"/>
    <property type="match status" value="1"/>
</dbReference>
<dbReference type="AlphaFoldDB" id="A0A381PL82"/>
<proteinExistence type="inferred from homology"/>
<evidence type="ECO:0000256" key="1">
    <source>
        <dbReference type="ARBA" id="ARBA00010312"/>
    </source>
</evidence>
<dbReference type="SUPFAM" id="SSF50692">
    <property type="entry name" value="ADC-like"/>
    <property type="match status" value="1"/>
</dbReference>
<protein>
    <recommendedName>
        <fullName evidence="6">4Fe-4S Mo/W bis-MGD-type domain-containing protein</fullName>
    </recommendedName>
</protein>
<evidence type="ECO:0000256" key="2">
    <source>
        <dbReference type="ARBA" id="ARBA00022723"/>
    </source>
</evidence>
<gene>
    <name evidence="7" type="ORF">METZ01_LOCUS20574</name>
</gene>
<keyword evidence="4" id="KW-0411">Iron-sulfur</keyword>
<dbReference type="GO" id="GO:0016491">
    <property type="term" value="F:oxidoreductase activity"/>
    <property type="evidence" value="ECO:0007669"/>
    <property type="project" value="InterPro"/>
</dbReference>
<dbReference type="GO" id="GO:0051536">
    <property type="term" value="F:iron-sulfur cluster binding"/>
    <property type="evidence" value="ECO:0007669"/>
    <property type="project" value="UniProtKB-KW"/>
</dbReference>
<evidence type="ECO:0000259" key="6">
    <source>
        <dbReference type="PROSITE" id="PS51669"/>
    </source>
</evidence>
<dbReference type="InterPro" id="IPR006657">
    <property type="entry name" value="MoPterin_dinucl-bd_dom"/>
</dbReference>